<dbReference type="InterPro" id="IPR029068">
    <property type="entry name" value="Glyas_Bleomycin-R_OHBP_Dase"/>
</dbReference>
<dbReference type="AlphaFoldDB" id="A0A8J3FZB8"/>
<protein>
    <submittedName>
        <fullName evidence="2">Glyoxalase</fullName>
    </submittedName>
</protein>
<evidence type="ECO:0000313" key="3">
    <source>
        <dbReference type="Proteomes" id="UP000637578"/>
    </source>
</evidence>
<proteinExistence type="predicted"/>
<keyword evidence="3" id="KW-1185">Reference proteome</keyword>
<comment type="caution">
    <text evidence="2">The sequence shown here is derived from an EMBL/GenBank/DDBJ whole genome shotgun (WGS) entry which is preliminary data.</text>
</comment>
<dbReference type="InterPro" id="IPR004360">
    <property type="entry name" value="Glyas_Fos-R_dOase_dom"/>
</dbReference>
<sequence length="133" mass="15055">MPAHLGISHVSLSVRDLARSERWYRDVPGFDTFERPPGAGWSEVVMLHRAAGRVRCLQAHDANRSEEFDPVRTGGDHLAFRAGTREALDAWQAFLAGQGVRHWPVVDRSYGAVLCLRDPDGIQLELFWRENHP</sequence>
<dbReference type="PROSITE" id="PS51819">
    <property type="entry name" value="VOC"/>
    <property type="match status" value="1"/>
</dbReference>
<gene>
    <name evidence="2" type="ORF">GCM10012275_56980</name>
</gene>
<evidence type="ECO:0000313" key="2">
    <source>
        <dbReference type="EMBL" id="GGM78944.1"/>
    </source>
</evidence>
<reference evidence="2" key="2">
    <citation type="submission" date="2020-09" db="EMBL/GenBank/DDBJ databases">
        <authorList>
            <person name="Sun Q."/>
            <person name="Zhou Y."/>
        </authorList>
    </citation>
    <scope>NUCLEOTIDE SEQUENCE</scope>
    <source>
        <strain evidence="2">CGMCC 4.5737</strain>
    </source>
</reference>
<dbReference type="RefSeq" id="WP_189061518.1">
    <property type="nucleotide sequence ID" value="NZ_BMMK01000043.1"/>
</dbReference>
<organism evidence="2 3">
    <name type="scientific">Longimycelium tulufanense</name>
    <dbReference type="NCBI Taxonomy" id="907463"/>
    <lineage>
        <taxon>Bacteria</taxon>
        <taxon>Bacillati</taxon>
        <taxon>Actinomycetota</taxon>
        <taxon>Actinomycetes</taxon>
        <taxon>Pseudonocardiales</taxon>
        <taxon>Pseudonocardiaceae</taxon>
        <taxon>Longimycelium</taxon>
    </lineage>
</organism>
<evidence type="ECO:0000259" key="1">
    <source>
        <dbReference type="PROSITE" id="PS51819"/>
    </source>
</evidence>
<name>A0A8J3FZB8_9PSEU</name>
<reference evidence="2" key="1">
    <citation type="journal article" date="2014" name="Int. J. Syst. Evol. Microbiol.">
        <title>Complete genome sequence of Corynebacterium casei LMG S-19264T (=DSM 44701T), isolated from a smear-ripened cheese.</title>
        <authorList>
            <consortium name="US DOE Joint Genome Institute (JGI-PGF)"/>
            <person name="Walter F."/>
            <person name="Albersmeier A."/>
            <person name="Kalinowski J."/>
            <person name="Ruckert C."/>
        </authorList>
    </citation>
    <scope>NUCLEOTIDE SEQUENCE</scope>
    <source>
        <strain evidence="2">CGMCC 4.5737</strain>
    </source>
</reference>
<dbReference type="CDD" id="cd06587">
    <property type="entry name" value="VOC"/>
    <property type="match status" value="1"/>
</dbReference>
<dbReference type="Gene3D" id="3.10.180.10">
    <property type="entry name" value="2,3-Dihydroxybiphenyl 1,2-Dioxygenase, domain 1"/>
    <property type="match status" value="1"/>
</dbReference>
<dbReference type="InterPro" id="IPR037523">
    <property type="entry name" value="VOC_core"/>
</dbReference>
<feature type="domain" description="VOC" evidence="1">
    <location>
        <begin position="6"/>
        <end position="129"/>
    </location>
</feature>
<dbReference type="SUPFAM" id="SSF54593">
    <property type="entry name" value="Glyoxalase/Bleomycin resistance protein/Dihydroxybiphenyl dioxygenase"/>
    <property type="match status" value="1"/>
</dbReference>
<accession>A0A8J3FZB8</accession>
<dbReference type="EMBL" id="BMMK01000043">
    <property type="protein sequence ID" value="GGM78944.1"/>
    <property type="molecule type" value="Genomic_DNA"/>
</dbReference>
<dbReference type="Proteomes" id="UP000637578">
    <property type="component" value="Unassembled WGS sequence"/>
</dbReference>
<dbReference type="Pfam" id="PF00903">
    <property type="entry name" value="Glyoxalase"/>
    <property type="match status" value="1"/>
</dbReference>